<comment type="caution">
    <text evidence="1">The sequence shown here is derived from an EMBL/GenBank/DDBJ whole genome shotgun (WGS) entry which is preliminary data.</text>
</comment>
<dbReference type="EMBL" id="BARW01030921">
    <property type="protein sequence ID" value="GAJ11156.1"/>
    <property type="molecule type" value="Genomic_DNA"/>
</dbReference>
<accession>X1VC23</accession>
<name>X1VC23_9ZZZZ</name>
<gene>
    <name evidence="1" type="ORF">S12H4_49313</name>
</gene>
<organism evidence="1">
    <name type="scientific">marine sediment metagenome</name>
    <dbReference type="NCBI Taxonomy" id="412755"/>
    <lineage>
        <taxon>unclassified sequences</taxon>
        <taxon>metagenomes</taxon>
        <taxon>ecological metagenomes</taxon>
    </lineage>
</organism>
<evidence type="ECO:0000313" key="1">
    <source>
        <dbReference type="EMBL" id="GAJ11156.1"/>
    </source>
</evidence>
<sequence length="195" mass="20631">GFVDGNLDTVSLLAFAAVTNGYASVSTWYDQSGNPSGTRNFTQVSASRQPQIVVNNVLVVDGSGNPAFSSENVTAFNFQTPSVNLFPGSTDAYSLFTTSVLSSDTSSQYFSLYGSTAPYPFRWLKAGTNSRVQNYATDGSFSLPLVGIETDTHYVQSFIRTPSTAQVFANSVGGAELTGLNPPVTPPSAPPLMLL</sequence>
<proteinExistence type="predicted"/>
<reference evidence="1" key="1">
    <citation type="journal article" date="2014" name="Front. Microbiol.">
        <title>High frequency of phylogenetically diverse reductive dehalogenase-homologous genes in deep subseafloor sedimentary metagenomes.</title>
        <authorList>
            <person name="Kawai M."/>
            <person name="Futagami T."/>
            <person name="Toyoda A."/>
            <person name="Takaki Y."/>
            <person name="Nishi S."/>
            <person name="Hori S."/>
            <person name="Arai W."/>
            <person name="Tsubouchi T."/>
            <person name="Morono Y."/>
            <person name="Uchiyama I."/>
            <person name="Ito T."/>
            <person name="Fujiyama A."/>
            <person name="Inagaki F."/>
            <person name="Takami H."/>
        </authorList>
    </citation>
    <scope>NUCLEOTIDE SEQUENCE</scope>
    <source>
        <strain evidence="1">Expedition CK06-06</strain>
    </source>
</reference>
<protein>
    <submittedName>
        <fullName evidence="1">Uncharacterized protein</fullName>
    </submittedName>
</protein>
<dbReference type="AlphaFoldDB" id="X1VC23"/>
<feature type="non-terminal residue" evidence="1">
    <location>
        <position position="1"/>
    </location>
</feature>